<reference evidence="3" key="1">
    <citation type="journal article" date="2019" name="Int. J. Syst. Evol. Microbiol.">
        <title>The Global Catalogue of Microorganisms (GCM) 10K type strain sequencing project: providing services to taxonomists for standard genome sequencing and annotation.</title>
        <authorList>
            <consortium name="The Broad Institute Genomics Platform"/>
            <consortium name="The Broad Institute Genome Sequencing Center for Infectious Disease"/>
            <person name="Wu L."/>
            <person name="Ma J."/>
        </authorList>
    </citation>
    <scope>NUCLEOTIDE SEQUENCE [LARGE SCALE GENOMIC DNA]</scope>
    <source>
        <strain evidence="3">CCUG 57401</strain>
    </source>
</reference>
<protein>
    <recommendedName>
        <fullName evidence="4">DUF3761 domain-containing protein</fullName>
    </recommendedName>
</protein>
<accession>A0ABW0NNX4</accession>
<feature type="chain" id="PRO_5046950300" description="DUF3761 domain-containing protein" evidence="1">
    <location>
        <begin position="21"/>
        <end position="158"/>
    </location>
</feature>
<proteinExistence type="predicted"/>
<keyword evidence="1" id="KW-0732">Signal</keyword>
<keyword evidence="3" id="KW-1185">Reference proteome</keyword>
<name>A0ABW0NNX4_9BURK</name>
<dbReference type="EMBL" id="JBHSMF010000015">
    <property type="protein sequence ID" value="MFC5500589.1"/>
    <property type="molecule type" value="Genomic_DNA"/>
</dbReference>
<dbReference type="Proteomes" id="UP001596037">
    <property type="component" value="Unassembled WGS sequence"/>
</dbReference>
<comment type="caution">
    <text evidence="2">The sequence shown here is derived from an EMBL/GenBank/DDBJ whole genome shotgun (WGS) entry which is preliminary data.</text>
</comment>
<sequence length="158" mass="16266">MQRLAIHCALACSAALPVLAQGNADLMKTPACLAARQQLDAALAASGPRERLAAARERAALACFGVKPAAPPEGRFVPPPVATEPIRLRPETALAPPPAARAQPAPLPQLPVPRAPAVTTCDAAGCWDSNGTHYDRQGPVLLGPRGVCTMQGGVMNCP</sequence>
<dbReference type="RefSeq" id="WP_376852830.1">
    <property type="nucleotide sequence ID" value="NZ_JBHSMF010000015.1"/>
</dbReference>
<organism evidence="2 3">
    <name type="scientific">Caenimonas terrae</name>
    <dbReference type="NCBI Taxonomy" id="696074"/>
    <lineage>
        <taxon>Bacteria</taxon>
        <taxon>Pseudomonadati</taxon>
        <taxon>Pseudomonadota</taxon>
        <taxon>Betaproteobacteria</taxon>
        <taxon>Burkholderiales</taxon>
        <taxon>Comamonadaceae</taxon>
        <taxon>Caenimonas</taxon>
    </lineage>
</organism>
<evidence type="ECO:0000313" key="2">
    <source>
        <dbReference type="EMBL" id="MFC5500589.1"/>
    </source>
</evidence>
<evidence type="ECO:0008006" key="4">
    <source>
        <dbReference type="Google" id="ProtNLM"/>
    </source>
</evidence>
<gene>
    <name evidence="2" type="ORF">ACFPOE_23805</name>
</gene>
<evidence type="ECO:0000313" key="3">
    <source>
        <dbReference type="Proteomes" id="UP001596037"/>
    </source>
</evidence>
<feature type="signal peptide" evidence="1">
    <location>
        <begin position="1"/>
        <end position="20"/>
    </location>
</feature>
<evidence type="ECO:0000256" key="1">
    <source>
        <dbReference type="SAM" id="SignalP"/>
    </source>
</evidence>